<accession>Q30S33</accession>
<feature type="transmembrane region" description="Helical" evidence="2">
    <location>
        <begin position="6"/>
        <end position="24"/>
    </location>
</feature>
<evidence type="ECO:0000313" key="3">
    <source>
        <dbReference type="EMBL" id="ABB44198.1"/>
    </source>
</evidence>
<keyword evidence="2" id="KW-0472">Membrane</keyword>
<evidence type="ECO:0000313" key="4">
    <source>
        <dbReference type="Proteomes" id="UP000002714"/>
    </source>
</evidence>
<dbReference type="OrthoDB" id="5333610at2"/>
<feature type="coiled-coil region" evidence="1">
    <location>
        <begin position="208"/>
        <end position="235"/>
    </location>
</feature>
<evidence type="ECO:0000256" key="2">
    <source>
        <dbReference type="SAM" id="Phobius"/>
    </source>
</evidence>
<organism evidence="3 4">
    <name type="scientific">Sulfurimonas denitrificans (strain ATCC 33889 / DSM 1251)</name>
    <name type="common">Thiomicrospira denitrificans (strain ATCC 33889 / DSM 1251)</name>
    <dbReference type="NCBI Taxonomy" id="326298"/>
    <lineage>
        <taxon>Bacteria</taxon>
        <taxon>Pseudomonadati</taxon>
        <taxon>Campylobacterota</taxon>
        <taxon>Epsilonproteobacteria</taxon>
        <taxon>Campylobacterales</taxon>
        <taxon>Sulfurimonadaceae</taxon>
        <taxon>Sulfurimonas</taxon>
    </lineage>
</organism>
<dbReference type="KEGG" id="tdn:Suden_0920"/>
<dbReference type="HOGENOM" id="CLU_681389_0_0_7"/>
<keyword evidence="1" id="KW-0175">Coiled coil</keyword>
<dbReference type="Proteomes" id="UP000002714">
    <property type="component" value="Chromosome"/>
</dbReference>
<name>Q30S33_SULDN</name>
<protein>
    <submittedName>
        <fullName evidence="3">Uncharacterized protein</fullName>
    </submittedName>
</protein>
<feature type="transmembrane region" description="Helical" evidence="2">
    <location>
        <begin position="64"/>
        <end position="81"/>
    </location>
</feature>
<keyword evidence="4" id="KW-1185">Reference proteome</keyword>
<feature type="transmembrane region" description="Helical" evidence="2">
    <location>
        <begin position="31"/>
        <end position="52"/>
    </location>
</feature>
<dbReference type="AlphaFoldDB" id="Q30S33"/>
<dbReference type="STRING" id="326298.Suden_0920"/>
<keyword evidence="2" id="KW-1133">Transmembrane helix</keyword>
<gene>
    <name evidence="3" type="ordered locus">Suden_0920</name>
</gene>
<keyword evidence="2" id="KW-0812">Transmembrane</keyword>
<dbReference type="eggNOG" id="ENOG5031A2T">
    <property type="taxonomic scope" value="Bacteria"/>
</dbReference>
<dbReference type="EMBL" id="CP000153">
    <property type="protein sequence ID" value="ABB44198.1"/>
    <property type="molecule type" value="Genomic_DNA"/>
</dbReference>
<proteinExistence type="predicted"/>
<evidence type="ECO:0000256" key="1">
    <source>
        <dbReference type="SAM" id="Coils"/>
    </source>
</evidence>
<dbReference type="RefSeq" id="WP_011372550.1">
    <property type="nucleotide sequence ID" value="NC_007575.1"/>
</dbReference>
<sequence>MFDIDLLVAFAFMGLLFLRQISIIKQPNKINYAPLMVGIGSISGTIHFIVHPEATQSFLVLKESLFPILVSLILYVIMNILHQTQQAQYAKVEDESTKGLLAQITYLREFSAELERRMIQNQNEERESEDHLREKFKHDIKMLDTILENQNKFLENFEQMRDWYKNVSKSFEKFTEVQLPSLDSVVHKHIDILRIAEQDHFNKVKTTLSKAIESRESIKNELEELRESLHAISTISQTIAKSVTKHTNEQLSEVIRPFEKEIISLKSHTEGVNTSLYESESKLHNIQERSELIMNQMNLSSKKMQELQSQNSSLHDIYAMMRDLMRDIEIIKSEYVKSQSQLSIIVDDFKEIKEDDRAAYKAQTDDFLSKLNSEVETIMQKLNTHSTQTEDVASNLKFLSKQAQLKNRYSDLDS</sequence>
<reference evidence="3 4" key="1">
    <citation type="journal article" date="2008" name="Appl. Environ. Microbiol.">
        <title>Genome of the epsilonproteobacterial chemolithoautotroph Sulfurimonas denitrificans.</title>
        <authorList>
            <person name="Sievert S.M."/>
            <person name="Scott K.M."/>
            <person name="Klotz M.G."/>
            <person name="Chain P.S.G."/>
            <person name="Hauser L.J."/>
            <person name="Hemp J."/>
            <person name="Huegler M."/>
            <person name="Land M."/>
            <person name="Lapidus A."/>
            <person name="Larimer F.W."/>
            <person name="Lucas S."/>
            <person name="Malfatti S.A."/>
            <person name="Meyer F."/>
            <person name="Paulsen I.T."/>
            <person name="Ren Q."/>
            <person name="Simon J."/>
            <person name="Bailey K."/>
            <person name="Diaz E."/>
            <person name="Fitzpatrick K.A."/>
            <person name="Glover B."/>
            <person name="Gwatney N."/>
            <person name="Korajkic A."/>
            <person name="Long A."/>
            <person name="Mobberley J.M."/>
            <person name="Pantry S.N."/>
            <person name="Pazder G."/>
            <person name="Peterson S."/>
            <person name="Quintanilla J.D."/>
            <person name="Sprinkle R."/>
            <person name="Stephens J."/>
            <person name="Thomas P."/>
            <person name="Vaughn R."/>
            <person name="Weber M.J."/>
            <person name="Wooten L.L."/>
        </authorList>
    </citation>
    <scope>NUCLEOTIDE SEQUENCE [LARGE SCALE GENOMIC DNA]</scope>
    <source>
        <strain evidence="4">ATCC 33889 / DSM 1251</strain>
    </source>
</reference>